<sequence length="53" mass="5376">MLRSRQASKALQAAAQTRSFTSTTSPAAVKVSRKVPSGQRSQATAAAATSSAP</sequence>
<organism evidence="2 3">
    <name type="scientific">Claviceps aff. purpurea</name>
    <dbReference type="NCBI Taxonomy" id="1967640"/>
    <lineage>
        <taxon>Eukaryota</taxon>
        <taxon>Fungi</taxon>
        <taxon>Dikarya</taxon>
        <taxon>Ascomycota</taxon>
        <taxon>Pezizomycotina</taxon>
        <taxon>Sordariomycetes</taxon>
        <taxon>Hypocreomycetidae</taxon>
        <taxon>Hypocreales</taxon>
        <taxon>Clavicipitaceae</taxon>
        <taxon>Claviceps</taxon>
    </lineage>
</organism>
<evidence type="ECO:0000313" key="2">
    <source>
        <dbReference type="EMBL" id="KAG6282646.1"/>
    </source>
</evidence>
<dbReference type="EMBL" id="SRRH01001140">
    <property type="protein sequence ID" value="KAG6282646.1"/>
    <property type="molecule type" value="Genomic_DNA"/>
</dbReference>
<accession>A0A9P7TYM1</accession>
<comment type="caution">
    <text evidence="2">The sequence shown here is derived from an EMBL/GenBank/DDBJ whole genome shotgun (WGS) entry which is preliminary data.</text>
</comment>
<keyword evidence="3" id="KW-1185">Reference proteome</keyword>
<name>A0A9P7TYM1_9HYPO</name>
<protein>
    <submittedName>
        <fullName evidence="2">Uncharacterized protein</fullName>
    </submittedName>
</protein>
<feature type="non-terminal residue" evidence="2">
    <location>
        <position position="53"/>
    </location>
</feature>
<feature type="region of interest" description="Disordered" evidence="1">
    <location>
        <begin position="1"/>
        <end position="53"/>
    </location>
</feature>
<gene>
    <name evidence="2" type="ORF">E4U09_000541</name>
</gene>
<evidence type="ECO:0000256" key="1">
    <source>
        <dbReference type="SAM" id="MobiDB-lite"/>
    </source>
</evidence>
<evidence type="ECO:0000313" key="3">
    <source>
        <dbReference type="Proteomes" id="UP000707071"/>
    </source>
</evidence>
<proteinExistence type="predicted"/>
<dbReference type="Proteomes" id="UP000707071">
    <property type="component" value="Unassembled WGS sequence"/>
</dbReference>
<feature type="compositionally biased region" description="Low complexity" evidence="1">
    <location>
        <begin position="43"/>
        <end position="53"/>
    </location>
</feature>
<dbReference type="AlphaFoldDB" id="A0A9P7TYM1"/>
<reference evidence="2 3" key="1">
    <citation type="journal article" date="2020" name="bioRxiv">
        <title>Whole genome comparisons of ergot fungi reveals the divergence and evolution of species within the genus Claviceps are the result of varying mechanisms driving genome evolution and host range expansion.</title>
        <authorList>
            <person name="Wyka S.A."/>
            <person name="Mondo S.J."/>
            <person name="Liu M."/>
            <person name="Dettman J."/>
            <person name="Nalam V."/>
            <person name="Broders K.D."/>
        </authorList>
    </citation>
    <scope>NUCLEOTIDE SEQUENCE [LARGE SCALE GENOMIC DNA]</scope>
    <source>
        <strain evidence="2 3">Clav52</strain>
    </source>
</reference>
<feature type="compositionally biased region" description="Polar residues" evidence="1">
    <location>
        <begin position="1"/>
        <end position="26"/>
    </location>
</feature>